<name>A0A0W8FS87_9ZZZZ</name>
<dbReference type="AlphaFoldDB" id="A0A0W8FS87"/>
<protein>
    <submittedName>
        <fullName evidence="1">Uncharacterized protein</fullName>
    </submittedName>
</protein>
<proteinExistence type="predicted"/>
<accession>A0A0W8FS87</accession>
<gene>
    <name evidence="1" type="ORF">ASZ90_006469</name>
</gene>
<organism evidence="1">
    <name type="scientific">hydrocarbon metagenome</name>
    <dbReference type="NCBI Taxonomy" id="938273"/>
    <lineage>
        <taxon>unclassified sequences</taxon>
        <taxon>metagenomes</taxon>
        <taxon>ecological metagenomes</taxon>
    </lineage>
</organism>
<evidence type="ECO:0000313" key="1">
    <source>
        <dbReference type="EMBL" id="KUG23741.1"/>
    </source>
</evidence>
<dbReference type="EMBL" id="LNQE01000889">
    <property type="protein sequence ID" value="KUG23741.1"/>
    <property type="molecule type" value="Genomic_DNA"/>
</dbReference>
<comment type="caution">
    <text evidence="1">The sequence shown here is derived from an EMBL/GenBank/DDBJ whole genome shotgun (WGS) entry which is preliminary data.</text>
</comment>
<reference evidence="1" key="1">
    <citation type="journal article" date="2015" name="Proc. Natl. Acad. Sci. U.S.A.">
        <title>Networks of energetic and metabolic interactions define dynamics in microbial communities.</title>
        <authorList>
            <person name="Embree M."/>
            <person name="Liu J.K."/>
            <person name="Al-Bassam M.M."/>
            <person name="Zengler K."/>
        </authorList>
    </citation>
    <scope>NUCLEOTIDE SEQUENCE</scope>
</reference>
<sequence length="43" mass="4706">MLNIQTSQYVIPEWAYRRSPAHAGGSITFLDSGQDHAGMTKGI</sequence>